<dbReference type="EMBL" id="JBHEZY010000004">
    <property type="protein sequence ID" value="MFC1431821.1"/>
    <property type="molecule type" value="Genomic_DNA"/>
</dbReference>
<dbReference type="InterPro" id="IPR011990">
    <property type="entry name" value="TPR-like_helical_dom_sf"/>
</dbReference>
<feature type="domain" description="NB-ARC" evidence="1">
    <location>
        <begin position="27"/>
        <end position="188"/>
    </location>
</feature>
<evidence type="ECO:0000313" key="4">
    <source>
        <dbReference type="Proteomes" id="UP001592530"/>
    </source>
</evidence>
<evidence type="ECO:0000259" key="2">
    <source>
        <dbReference type="Pfam" id="PF25000"/>
    </source>
</evidence>
<dbReference type="NCBIfam" id="NF040586">
    <property type="entry name" value="FxSxx_TPR"/>
    <property type="match status" value="1"/>
</dbReference>
<sequence length="854" mass="95612">MNDVTRSSIFSEEVPARNAHFTGREKELRTLRERLEPESPNATVQPTQALVGMGGVGKTDIAAEYAYRHTADYDLVWWVRAERENLVRDAFVKLGRKLGIAHAEAQRDKSVSDVIDALKNGSCGQWLLIFDNAVDSEVVKRYLPVGLPHCHAIITSRKRQWQRNTKAGMIEVSTLAQEETVGFLRKRVPQLEPCAEAGDAQARQTDRERNDDAVCLAVELGNLPIAAEHAAAYLIETEAPVSSYLEMFKKNAHTLLSRQVDMDYPHAVATTWSISTDQLGDDAVELFKLFAFFSPDPMAQELFLTHDGGPAVRAELAGVLGNADRFQAAVEELNRYSLVKWDGRRNAVSVHRVVQSVTRGQVQIEQSDDCGAYRATVHALLAATDPGNPDQELNDAQYDRSLQHLRATEALDTDNPELRRLIIGQVRRLHLRGGPEEAYQLGKEALELWRARSGPDDELVLQLAVEVGNATRQLGRYRETLELNQETLERLRRTLGHEHGTTLLCANSYGGDLRSLGKFTEALELDLKLLPLFERVFSPNHPRTLNVRNNIGADYRRLGRFRDALKEDEHTYELRMNALGRTDLRTIRSRDSISVDMRGCGDYRRSLIVAQHVIDVLKERPEAESSDSLNAYKSYAVALRKTGHYDEALSASEQVVRRYSEFFGPDHRYTLRASINRINDLRVTDRLREAEELGVRALELCKTVDNPKGDITWATTVNLAVVLRRRNRPEDARAKDQEAVQGLADIFGAEHPLTLQATANLVSDLAAVGDLGAALELGEALYERSRRSLGENHPDTLAVGANLSLDRRASGRPAAAAELRADVMLRYQEALSPQHPVVRIVQQHGRVDVDIEPF</sequence>
<dbReference type="SUPFAM" id="SSF52540">
    <property type="entry name" value="P-loop containing nucleoside triphosphate hydrolases"/>
    <property type="match status" value="1"/>
</dbReference>
<dbReference type="Pfam" id="PF25000">
    <property type="entry name" value="DUF7779"/>
    <property type="match status" value="1"/>
</dbReference>
<dbReference type="RefSeq" id="WP_380552884.1">
    <property type="nucleotide sequence ID" value="NZ_JBHEZY010000004.1"/>
</dbReference>
<reference evidence="3 4" key="1">
    <citation type="submission" date="2024-09" db="EMBL/GenBank/DDBJ databases">
        <authorList>
            <person name="Lee S.D."/>
        </authorList>
    </citation>
    <scope>NUCLEOTIDE SEQUENCE [LARGE SCALE GENOMIC DNA]</scope>
    <source>
        <strain evidence="3 4">N1-3</strain>
    </source>
</reference>
<dbReference type="InterPro" id="IPR053137">
    <property type="entry name" value="NLR-like"/>
</dbReference>
<proteinExistence type="predicted"/>
<dbReference type="PANTHER" id="PTHR46082">
    <property type="entry name" value="ATP/GTP-BINDING PROTEIN-RELATED"/>
    <property type="match status" value="1"/>
</dbReference>
<dbReference type="Pfam" id="PF13374">
    <property type="entry name" value="TPR_10"/>
    <property type="match status" value="3"/>
</dbReference>
<comment type="caution">
    <text evidence="3">The sequence shown here is derived from an EMBL/GenBank/DDBJ whole genome shotgun (WGS) entry which is preliminary data.</text>
</comment>
<feature type="domain" description="DUF7779" evidence="2">
    <location>
        <begin position="276"/>
        <end position="365"/>
    </location>
</feature>
<organism evidence="3 4">
    <name type="scientific">Streptacidiphilus alkalitolerans</name>
    <dbReference type="NCBI Taxonomy" id="3342712"/>
    <lineage>
        <taxon>Bacteria</taxon>
        <taxon>Bacillati</taxon>
        <taxon>Actinomycetota</taxon>
        <taxon>Actinomycetes</taxon>
        <taxon>Kitasatosporales</taxon>
        <taxon>Streptomycetaceae</taxon>
        <taxon>Streptacidiphilus</taxon>
    </lineage>
</organism>
<dbReference type="Gene3D" id="1.25.40.10">
    <property type="entry name" value="Tetratricopeptide repeat domain"/>
    <property type="match status" value="2"/>
</dbReference>
<protein>
    <submittedName>
        <fullName evidence="3">FxSxx-COOH system tetratricopeptide repeat protein</fullName>
    </submittedName>
</protein>
<dbReference type="InterPro" id="IPR027417">
    <property type="entry name" value="P-loop_NTPase"/>
</dbReference>
<dbReference type="PANTHER" id="PTHR46082:SF6">
    <property type="entry name" value="AAA+ ATPASE DOMAIN-CONTAINING PROTEIN-RELATED"/>
    <property type="match status" value="1"/>
</dbReference>
<dbReference type="Gene3D" id="3.40.50.300">
    <property type="entry name" value="P-loop containing nucleotide triphosphate hydrolases"/>
    <property type="match status" value="1"/>
</dbReference>
<evidence type="ECO:0000259" key="1">
    <source>
        <dbReference type="Pfam" id="PF00931"/>
    </source>
</evidence>
<dbReference type="SUPFAM" id="SSF48452">
    <property type="entry name" value="TPR-like"/>
    <property type="match status" value="4"/>
</dbReference>
<dbReference type="InterPro" id="IPR056681">
    <property type="entry name" value="DUF7779"/>
</dbReference>
<dbReference type="Pfam" id="PF00931">
    <property type="entry name" value="NB-ARC"/>
    <property type="match status" value="1"/>
</dbReference>
<dbReference type="Proteomes" id="UP001592530">
    <property type="component" value="Unassembled WGS sequence"/>
</dbReference>
<dbReference type="InterPro" id="IPR002182">
    <property type="entry name" value="NB-ARC"/>
</dbReference>
<name>A0ABV6X0R5_9ACTN</name>
<gene>
    <name evidence="3" type="primary">fxsT</name>
    <name evidence="3" type="ORF">ACEZDB_14315</name>
</gene>
<dbReference type="Pfam" id="PF13424">
    <property type="entry name" value="TPR_12"/>
    <property type="match status" value="2"/>
</dbReference>
<accession>A0ABV6X0R5</accession>
<evidence type="ECO:0000313" key="3">
    <source>
        <dbReference type="EMBL" id="MFC1431821.1"/>
    </source>
</evidence>